<evidence type="ECO:0000256" key="1">
    <source>
        <dbReference type="SAM" id="MobiDB-lite"/>
    </source>
</evidence>
<reference evidence="3 4" key="1">
    <citation type="journal article" date="2019" name="Int. J. Syst. Evol. Microbiol.">
        <title>The Global Catalogue of Microorganisms (GCM) 10K type strain sequencing project: providing services to taxonomists for standard genome sequencing and annotation.</title>
        <authorList>
            <consortium name="The Broad Institute Genomics Platform"/>
            <consortium name="The Broad Institute Genome Sequencing Center for Infectious Disease"/>
            <person name="Wu L."/>
            <person name="Ma J."/>
        </authorList>
    </citation>
    <scope>NUCLEOTIDE SEQUENCE [LARGE SCALE GENOMIC DNA]</scope>
    <source>
        <strain evidence="3 4">JCM 14560</strain>
    </source>
</reference>
<dbReference type="Proteomes" id="UP001422759">
    <property type="component" value="Unassembled WGS sequence"/>
</dbReference>
<feature type="region of interest" description="Disordered" evidence="1">
    <location>
        <begin position="1"/>
        <end position="26"/>
    </location>
</feature>
<gene>
    <name evidence="3" type="ORF">GCM10009760_57320</name>
</gene>
<keyword evidence="2" id="KW-0812">Transmembrane</keyword>
<keyword evidence="4" id="KW-1185">Reference proteome</keyword>
<evidence type="ECO:0000313" key="3">
    <source>
        <dbReference type="EMBL" id="GAA2156383.1"/>
    </source>
</evidence>
<accession>A0ABN3A8S6</accession>
<organism evidence="3 4">
    <name type="scientific">Kitasatospora kazusensis</name>
    <dbReference type="NCBI Taxonomy" id="407974"/>
    <lineage>
        <taxon>Bacteria</taxon>
        <taxon>Bacillati</taxon>
        <taxon>Actinomycetota</taxon>
        <taxon>Actinomycetes</taxon>
        <taxon>Kitasatosporales</taxon>
        <taxon>Streptomycetaceae</taxon>
        <taxon>Kitasatospora</taxon>
    </lineage>
</organism>
<keyword evidence="2" id="KW-0472">Membrane</keyword>
<protein>
    <submittedName>
        <fullName evidence="3">Uncharacterized protein</fullName>
    </submittedName>
</protein>
<comment type="caution">
    <text evidence="3">The sequence shown here is derived from an EMBL/GenBank/DDBJ whole genome shotgun (WGS) entry which is preliminary data.</text>
</comment>
<feature type="transmembrane region" description="Helical" evidence="2">
    <location>
        <begin position="40"/>
        <end position="59"/>
    </location>
</feature>
<dbReference type="EMBL" id="BAAANT010000051">
    <property type="protein sequence ID" value="GAA2156383.1"/>
    <property type="molecule type" value="Genomic_DNA"/>
</dbReference>
<proteinExistence type="predicted"/>
<sequence>MEPWSRPWSAGPATRPRRSPPRWAWTARSGPGRRALGLDGALWACAVLTLLLAALAVLVPEVRRLSRAATPAEDPVPALTG</sequence>
<evidence type="ECO:0000313" key="4">
    <source>
        <dbReference type="Proteomes" id="UP001422759"/>
    </source>
</evidence>
<name>A0ABN3A8S6_9ACTN</name>
<evidence type="ECO:0000256" key="2">
    <source>
        <dbReference type="SAM" id="Phobius"/>
    </source>
</evidence>
<keyword evidence="2" id="KW-1133">Transmembrane helix</keyword>